<protein>
    <submittedName>
        <fullName evidence="1">Uncharacterized protein</fullName>
    </submittedName>
</protein>
<dbReference type="AlphaFoldDB" id="A0A6G0WWD9"/>
<accession>A0A6G0WWD9</accession>
<keyword evidence="2" id="KW-1185">Reference proteome</keyword>
<comment type="caution">
    <text evidence="1">The sequence shown here is derived from an EMBL/GenBank/DDBJ whole genome shotgun (WGS) entry which is preliminary data.</text>
</comment>
<sequence>MIECTIDCFRVVITYGIEIWGSSYNVYLNKVIFVLNLPSFEILNCCIKNLMYSILINCSTNIP</sequence>
<dbReference type="EMBL" id="VUJU01008365">
    <property type="protein sequence ID" value="KAF0731841.1"/>
    <property type="molecule type" value="Genomic_DNA"/>
</dbReference>
<organism evidence="1 2">
    <name type="scientific">Aphis craccivora</name>
    <name type="common">Cowpea aphid</name>
    <dbReference type="NCBI Taxonomy" id="307492"/>
    <lineage>
        <taxon>Eukaryota</taxon>
        <taxon>Metazoa</taxon>
        <taxon>Ecdysozoa</taxon>
        <taxon>Arthropoda</taxon>
        <taxon>Hexapoda</taxon>
        <taxon>Insecta</taxon>
        <taxon>Pterygota</taxon>
        <taxon>Neoptera</taxon>
        <taxon>Paraneoptera</taxon>
        <taxon>Hemiptera</taxon>
        <taxon>Sternorrhyncha</taxon>
        <taxon>Aphidomorpha</taxon>
        <taxon>Aphidoidea</taxon>
        <taxon>Aphididae</taxon>
        <taxon>Aphidini</taxon>
        <taxon>Aphis</taxon>
        <taxon>Aphis</taxon>
    </lineage>
</organism>
<evidence type="ECO:0000313" key="2">
    <source>
        <dbReference type="Proteomes" id="UP000478052"/>
    </source>
</evidence>
<proteinExistence type="predicted"/>
<dbReference type="Proteomes" id="UP000478052">
    <property type="component" value="Unassembled WGS sequence"/>
</dbReference>
<reference evidence="1 2" key="1">
    <citation type="submission" date="2019-08" db="EMBL/GenBank/DDBJ databases">
        <title>Whole genome of Aphis craccivora.</title>
        <authorList>
            <person name="Voronova N.V."/>
            <person name="Shulinski R.S."/>
            <person name="Bandarenka Y.V."/>
            <person name="Zhorov D.G."/>
            <person name="Warner D."/>
        </authorList>
    </citation>
    <scope>NUCLEOTIDE SEQUENCE [LARGE SCALE GENOMIC DNA]</scope>
    <source>
        <strain evidence="1">180601</strain>
        <tissue evidence="1">Whole Body</tissue>
    </source>
</reference>
<name>A0A6G0WWD9_APHCR</name>
<evidence type="ECO:0000313" key="1">
    <source>
        <dbReference type="EMBL" id="KAF0731841.1"/>
    </source>
</evidence>
<gene>
    <name evidence="1" type="ORF">FWK35_00034702</name>
</gene>